<proteinExistence type="predicted"/>
<keyword evidence="2" id="KW-0732">Signal</keyword>
<evidence type="ECO:0000256" key="2">
    <source>
        <dbReference type="SAM" id="SignalP"/>
    </source>
</evidence>
<gene>
    <name evidence="3" type="ORF">MCOS_LOCUS5547</name>
</gene>
<dbReference type="Gene3D" id="1.20.5.320">
    <property type="entry name" value="6-Phosphogluconate Dehydrogenase, domain 3"/>
    <property type="match status" value="1"/>
</dbReference>
<evidence type="ECO:0000313" key="5">
    <source>
        <dbReference type="WBParaSite" id="MCU_000571-RA"/>
    </source>
</evidence>
<dbReference type="WBParaSite" id="MCU_000571-RA">
    <property type="protein sequence ID" value="MCU_000571-RA"/>
    <property type="gene ID" value="MCU_000571"/>
</dbReference>
<evidence type="ECO:0000313" key="4">
    <source>
        <dbReference type="Proteomes" id="UP000267029"/>
    </source>
</evidence>
<feature type="chain" id="PRO_5043132268" evidence="2">
    <location>
        <begin position="27"/>
        <end position="298"/>
    </location>
</feature>
<feature type="signal peptide" evidence="2">
    <location>
        <begin position="1"/>
        <end position="26"/>
    </location>
</feature>
<reference evidence="3 4" key="1">
    <citation type="submission" date="2018-10" db="EMBL/GenBank/DDBJ databases">
        <authorList>
            <consortium name="Pathogen Informatics"/>
        </authorList>
    </citation>
    <scope>NUCLEOTIDE SEQUENCE [LARGE SCALE GENOMIC DNA]</scope>
</reference>
<name>A0A0R3UES9_MESCO</name>
<protein>
    <submittedName>
        <fullName evidence="5">Nematogalectin</fullName>
    </submittedName>
</protein>
<organism evidence="5">
    <name type="scientific">Mesocestoides corti</name>
    <name type="common">Flatworm</name>
    <dbReference type="NCBI Taxonomy" id="53468"/>
    <lineage>
        <taxon>Eukaryota</taxon>
        <taxon>Metazoa</taxon>
        <taxon>Spiralia</taxon>
        <taxon>Lophotrochozoa</taxon>
        <taxon>Platyhelminthes</taxon>
        <taxon>Cestoda</taxon>
        <taxon>Eucestoda</taxon>
        <taxon>Cyclophyllidea</taxon>
        <taxon>Mesocestoididae</taxon>
        <taxon>Mesocestoides</taxon>
    </lineage>
</organism>
<keyword evidence="4" id="KW-1185">Reference proteome</keyword>
<dbReference type="Proteomes" id="UP000267029">
    <property type="component" value="Unassembled WGS sequence"/>
</dbReference>
<reference evidence="5" key="2">
    <citation type="submission" date="2019-11" db="UniProtKB">
        <authorList>
            <consortium name="WormBaseParasite"/>
        </authorList>
    </citation>
    <scope>IDENTIFICATION</scope>
</reference>
<feature type="compositionally biased region" description="Low complexity" evidence="1">
    <location>
        <begin position="77"/>
        <end position="90"/>
    </location>
</feature>
<sequence>MKWRLVYLHLIIVAFFFVVNFEEVTGAPEKEIINPQGSLTECHLQVECTAPQFPQAPQSRNESVGRVRKIRIPVRAARGPQGPRGLRGPAGPRGPPGYSPVIDDDVITNDHVRKRETHQNRQDFITERSPIVWKLEEQTEYEDIHVLELQVGNYGFSDRLATLEDFAGDCSIEIAKPNTSRAQYCVTLESIVPELISSSVGIVIDWDLIEGTTAEEIWEAFQQRLVNETIFRPMPAPYSAQFRSPEYLNSWHSNLQDNTRRMNLFGYRGEHDGNSVDFLLEPQMLLILACGLILEIFF</sequence>
<feature type="region of interest" description="Disordered" evidence="1">
    <location>
        <begin position="77"/>
        <end position="101"/>
    </location>
</feature>
<evidence type="ECO:0000313" key="3">
    <source>
        <dbReference type="EMBL" id="VDD79544.1"/>
    </source>
</evidence>
<dbReference type="OrthoDB" id="6256523at2759"/>
<accession>A0A0R3UES9</accession>
<dbReference type="AlphaFoldDB" id="A0A0R3UES9"/>
<evidence type="ECO:0000256" key="1">
    <source>
        <dbReference type="SAM" id="MobiDB-lite"/>
    </source>
</evidence>
<dbReference type="EMBL" id="UXSR01005200">
    <property type="protein sequence ID" value="VDD79544.1"/>
    <property type="molecule type" value="Genomic_DNA"/>
</dbReference>